<name>A0A193SXJ5_9PSED</name>
<dbReference type="Proteomes" id="UP000239025">
    <property type="component" value="Chromosome 1"/>
</dbReference>
<organism evidence="1 2">
    <name type="scientific">Pseudomonas cerasi</name>
    <dbReference type="NCBI Taxonomy" id="1583341"/>
    <lineage>
        <taxon>Bacteria</taxon>
        <taxon>Pseudomonadati</taxon>
        <taxon>Pseudomonadota</taxon>
        <taxon>Gammaproteobacteria</taxon>
        <taxon>Pseudomonadales</taxon>
        <taxon>Pseudomonadaceae</taxon>
        <taxon>Pseudomonas</taxon>
    </lineage>
</organism>
<sequence>MFMKIPPKEPLGVLTMSETISRLTNFELSRSSGKRPRCGSVLTENELQSLRAEMIRDGAYMKEWLSLKLRKRSLMS</sequence>
<dbReference type="EMBL" id="LT963395">
    <property type="protein sequence ID" value="SOS23253.1"/>
    <property type="molecule type" value="Genomic_DNA"/>
</dbReference>
<keyword evidence="2" id="KW-1185">Reference proteome</keyword>
<gene>
    <name evidence="1" type="ORF">PL963_04599</name>
</gene>
<dbReference type="AlphaFoldDB" id="A0A193SXJ5"/>
<reference evidence="2" key="1">
    <citation type="submission" date="2017-11" db="EMBL/GenBank/DDBJ databases">
        <authorList>
            <person name="Blom J."/>
        </authorList>
    </citation>
    <scope>NUCLEOTIDE SEQUENCE [LARGE SCALE GENOMIC DNA]</scope>
</reference>
<protein>
    <submittedName>
        <fullName evidence="1">Uncharacterized protein</fullName>
    </submittedName>
</protein>
<proteinExistence type="predicted"/>
<accession>A0A193SXJ5</accession>
<evidence type="ECO:0000313" key="1">
    <source>
        <dbReference type="EMBL" id="SOS23253.1"/>
    </source>
</evidence>
<evidence type="ECO:0000313" key="2">
    <source>
        <dbReference type="Proteomes" id="UP000239025"/>
    </source>
</evidence>